<feature type="domain" description="Phage shock protein PspC N-terminal" evidence="7">
    <location>
        <begin position="7"/>
        <end position="64"/>
    </location>
</feature>
<dbReference type="Proteomes" id="UP000589896">
    <property type="component" value="Unassembled WGS sequence"/>
</dbReference>
<dbReference type="AlphaFoldDB" id="A0A7Z0TXE4"/>
<organism evidence="8 9">
    <name type="scientific">Luteimonas deserti</name>
    <dbReference type="NCBI Taxonomy" id="2752306"/>
    <lineage>
        <taxon>Bacteria</taxon>
        <taxon>Pseudomonadati</taxon>
        <taxon>Pseudomonadota</taxon>
        <taxon>Gammaproteobacteria</taxon>
        <taxon>Lysobacterales</taxon>
        <taxon>Lysobacteraceae</taxon>
        <taxon>Luteimonas</taxon>
    </lineage>
</organism>
<dbReference type="Pfam" id="PF04024">
    <property type="entry name" value="PspC"/>
    <property type="match status" value="1"/>
</dbReference>
<keyword evidence="9" id="KW-1185">Reference proteome</keyword>
<evidence type="ECO:0000256" key="2">
    <source>
        <dbReference type="ARBA" id="ARBA00022475"/>
    </source>
</evidence>
<evidence type="ECO:0000256" key="5">
    <source>
        <dbReference type="ARBA" id="ARBA00023136"/>
    </source>
</evidence>
<dbReference type="InterPro" id="IPR007168">
    <property type="entry name" value="Phageshock_PspC_N"/>
</dbReference>
<evidence type="ECO:0000256" key="6">
    <source>
        <dbReference type="SAM" id="Phobius"/>
    </source>
</evidence>
<evidence type="ECO:0000313" key="8">
    <source>
        <dbReference type="EMBL" id="NYZ61267.1"/>
    </source>
</evidence>
<accession>A0A7Z0TXE4</accession>
<name>A0A7Z0TXE4_9GAMM</name>
<dbReference type="PANTHER" id="PTHR33885:SF3">
    <property type="entry name" value="PHAGE SHOCK PROTEIN C"/>
    <property type="match status" value="1"/>
</dbReference>
<keyword evidence="4 6" id="KW-1133">Transmembrane helix</keyword>
<evidence type="ECO:0000259" key="7">
    <source>
        <dbReference type="Pfam" id="PF04024"/>
    </source>
</evidence>
<keyword evidence="3 6" id="KW-0812">Transmembrane</keyword>
<comment type="caution">
    <text evidence="8">The sequence shown here is derived from an EMBL/GenBank/DDBJ whole genome shotgun (WGS) entry which is preliminary data.</text>
</comment>
<proteinExistence type="predicted"/>
<keyword evidence="5 6" id="KW-0472">Membrane</keyword>
<dbReference type="PANTHER" id="PTHR33885">
    <property type="entry name" value="PHAGE SHOCK PROTEIN C"/>
    <property type="match status" value="1"/>
</dbReference>
<evidence type="ECO:0000313" key="9">
    <source>
        <dbReference type="Proteomes" id="UP000589896"/>
    </source>
</evidence>
<keyword evidence="2" id="KW-1003">Cell membrane</keyword>
<feature type="transmembrane region" description="Helical" evidence="6">
    <location>
        <begin position="37"/>
        <end position="62"/>
    </location>
</feature>
<evidence type="ECO:0000256" key="3">
    <source>
        <dbReference type="ARBA" id="ARBA00022692"/>
    </source>
</evidence>
<dbReference type="EMBL" id="JACCJZ010000002">
    <property type="protein sequence ID" value="NYZ61267.1"/>
    <property type="molecule type" value="Genomic_DNA"/>
</dbReference>
<evidence type="ECO:0000256" key="4">
    <source>
        <dbReference type="ARBA" id="ARBA00022989"/>
    </source>
</evidence>
<gene>
    <name evidence="8" type="ORF">H0E82_00620</name>
</gene>
<evidence type="ECO:0000256" key="1">
    <source>
        <dbReference type="ARBA" id="ARBA00004162"/>
    </source>
</evidence>
<comment type="subcellular location">
    <subcellularLocation>
        <location evidence="1">Cell membrane</location>
        <topology evidence="1">Single-pass membrane protein</topology>
    </subcellularLocation>
</comment>
<sequence>MSARIPTLSRTREDRVLAGVLGGVARRFDANPTLVRAVFVVLSVVSAAFPGLLVYLLLWLLMPEGEE</sequence>
<protein>
    <submittedName>
        <fullName evidence="8">PspC domain-containing protein</fullName>
    </submittedName>
</protein>
<reference evidence="8 9" key="1">
    <citation type="submission" date="2020-07" db="EMBL/GenBank/DDBJ databases">
        <title>isolation of Luteimonas sp. SJ-16.</title>
        <authorList>
            <person name="Huang X.-X."/>
            <person name="Xu L."/>
            <person name="Sun J.-Q."/>
        </authorList>
    </citation>
    <scope>NUCLEOTIDE SEQUENCE [LARGE SCALE GENOMIC DNA]</scope>
    <source>
        <strain evidence="8 9">SJ-16</strain>
    </source>
</reference>
<dbReference type="RefSeq" id="WP_180543041.1">
    <property type="nucleotide sequence ID" value="NZ_JACCJZ010000002.1"/>
</dbReference>
<dbReference type="GO" id="GO:0005886">
    <property type="term" value="C:plasma membrane"/>
    <property type="evidence" value="ECO:0007669"/>
    <property type="project" value="UniProtKB-SubCell"/>
</dbReference>
<dbReference type="InterPro" id="IPR052027">
    <property type="entry name" value="PspC"/>
</dbReference>